<reference evidence="2 3" key="1">
    <citation type="submission" date="2018-06" db="EMBL/GenBank/DDBJ databases">
        <title>Genomic Encyclopedia of Type Strains, Phase IV (KMG-IV): sequencing the most valuable type-strain genomes for metagenomic binning, comparative biology and taxonomic classification.</title>
        <authorList>
            <person name="Goeker M."/>
        </authorList>
    </citation>
    <scope>NUCLEOTIDE SEQUENCE [LARGE SCALE GENOMIC DNA]</scope>
    <source>
        <strain evidence="2 3">DSM 18048</strain>
    </source>
</reference>
<dbReference type="EMBL" id="QJSX01000015">
    <property type="protein sequence ID" value="PYE51103.1"/>
    <property type="molecule type" value="Genomic_DNA"/>
</dbReference>
<dbReference type="Proteomes" id="UP000248326">
    <property type="component" value="Unassembled WGS sequence"/>
</dbReference>
<keyword evidence="3" id="KW-1185">Reference proteome</keyword>
<dbReference type="InterPro" id="IPR023799">
    <property type="entry name" value="RbfA_dom_sf"/>
</dbReference>
<proteinExistence type="predicted"/>
<gene>
    <name evidence="2" type="ORF">DES52_11535</name>
</gene>
<comment type="caution">
    <text evidence="2">The sequence shown here is derived from an EMBL/GenBank/DDBJ whole genome shotgun (WGS) entry which is preliminary data.</text>
</comment>
<dbReference type="Gene3D" id="3.30.300.20">
    <property type="match status" value="1"/>
</dbReference>
<accession>A0A318S5L8</accession>
<name>A0A318S5L8_9DEIO</name>
<dbReference type="SUPFAM" id="SSF89919">
    <property type="entry name" value="Ribosome-binding factor A, RbfA"/>
    <property type="match status" value="1"/>
</dbReference>
<dbReference type="InterPro" id="IPR015946">
    <property type="entry name" value="KH_dom-like_a/b"/>
</dbReference>
<dbReference type="GO" id="GO:0006364">
    <property type="term" value="P:rRNA processing"/>
    <property type="evidence" value="ECO:0007669"/>
    <property type="project" value="InterPro"/>
</dbReference>
<dbReference type="AlphaFoldDB" id="A0A318S5L8"/>
<dbReference type="GO" id="GO:0005829">
    <property type="term" value="C:cytosol"/>
    <property type="evidence" value="ECO:0007669"/>
    <property type="project" value="TreeGrafter"/>
</dbReference>
<evidence type="ECO:0000313" key="3">
    <source>
        <dbReference type="Proteomes" id="UP000248326"/>
    </source>
</evidence>
<keyword evidence="1" id="KW-0690">Ribosome biogenesis</keyword>
<dbReference type="GO" id="GO:0043024">
    <property type="term" value="F:ribosomal small subunit binding"/>
    <property type="evidence" value="ECO:0007669"/>
    <property type="project" value="TreeGrafter"/>
</dbReference>
<evidence type="ECO:0000256" key="1">
    <source>
        <dbReference type="ARBA" id="ARBA00022517"/>
    </source>
</evidence>
<dbReference type="PANTHER" id="PTHR33515:SF1">
    <property type="entry name" value="RIBOSOME-BINDING FACTOR A, CHLOROPLASTIC-RELATED"/>
    <property type="match status" value="1"/>
</dbReference>
<evidence type="ECO:0000313" key="2">
    <source>
        <dbReference type="EMBL" id="PYE51103.1"/>
    </source>
</evidence>
<dbReference type="InterPro" id="IPR000238">
    <property type="entry name" value="RbfA"/>
</dbReference>
<organism evidence="2 3">
    <name type="scientific">Deinococcus yavapaiensis KR-236</name>
    <dbReference type="NCBI Taxonomy" id="694435"/>
    <lineage>
        <taxon>Bacteria</taxon>
        <taxon>Thermotogati</taxon>
        <taxon>Deinococcota</taxon>
        <taxon>Deinococci</taxon>
        <taxon>Deinococcales</taxon>
        <taxon>Deinococcaceae</taxon>
        <taxon>Deinococcus</taxon>
    </lineage>
</organism>
<sequence length="84" mass="9378">MRALSGAIAELRDPRVPLIVTVERVSVTSDYGLARVYVSALGDMSGLMEALEQARGRLQREVARTVKLRRTPILEFYDASERLS</sequence>
<dbReference type="Pfam" id="PF02033">
    <property type="entry name" value="RBFA"/>
    <property type="match status" value="1"/>
</dbReference>
<protein>
    <submittedName>
        <fullName evidence="2">Ribosome-binding factor A</fullName>
    </submittedName>
</protein>
<dbReference type="PANTHER" id="PTHR33515">
    <property type="entry name" value="RIBOSOME-BINDING FACTOR A, CHLOROPLASTIC-RELATED"/>
    <property type="match status" value="1"/>
</dbReference>